<dbReference type="Pfam" id="PF03466">
    <property type="entry name" value="LysR_substrate"/>
    <property type="match status" value="1"/>
</dbReference>
<keyword evidence="2" id="KW-0805">Transcription regulation</keyword>
<dbReference type="GO" id="GO:0006351">
    <property type="term" value="P:DNA-templated transcription"/>
    <property type="evidence" value="ECO:0007669"/>
    <property type="project" value="TreeGrafter"/>
</dbReference>
<evidence type="ECO:0000256" key="3">
    <source>
        <dbReference type="ARBA" id="ARBA00023125"/>
    </source>
</evidence>
<comment type="similarity">
    <text evidence="1">Belongs to the LysR transcriptional regulatory family.</text>
</comment>
<evidence type="ECO:0000256" key="4">
    <source>
        <dbReference type="ARBA" id="ARBA00023163"/>
    </source>
</evidence>
<reference evidence="6 7" key="1">
    <citation type="submission" date="2017-06" db="EMBL/GenBank/DDBJ databases">
        <authorList>
            <person name="Kim H.J."/>
            <person name="Triplett B.A."/>
        </authorList>
    </citation>
    <scope>NUCLEOTIDE SEQUENCE [LARGE SCALE GENOMIC DNA]</scope>
    <source>
        <strain evidence="6 7">U15</strain>
    </source>
</reference>
<dbReference type="InterPro" id="IPR005119">
    <property type="entry name" value="LysR_subst-bd"/>
</dbReference>
<organism evidence="6 7">
    <name type="scientific">Noviherbaspirillum humi</name>
    <dbReference type="NCBI Taxonomy" id="1688639"/>
    <lineage>
        <taxon>Bacteria</taxon>
        <taxon>Pseudomonadati</taxon>
        <taxon>Pseudomonadota</taxon>
        <taxon>Betaproteobacteria</taxon>
        <taxon>Burkholderiales</taxon>
        <taxon>Oxalobacteraceae</taxon>
        <taxon>Noviherbaspirillum</taxon>
    </lineage>
</organism>
<protein>
    <submittedName>
        <fullName evidence="6">DNA-binding transcriptional regulator, LysR family</fullName>
    </submittedName>
</protein>
<sequence length="302" mass="32922">MDILAGMKIFVAVVEAGSFSAAADRLGLSRAMASKHVLNLEEHLGTRLLNRTTRRLSLTDAGREFYERSVQIVADVDEAERVAGHQSARPRGVLKLTMPLSYGLHRLGGLVADYVATYPDVKLEISVSDRKADLVEEGFDLAIRIGSLPESGLIARRLGGVRGVMCASPAYLARHGTPRRLEDLGRHACLGYTFTGSGEEWRLVPAEDPRAAPRTLRCAGPIKADNGDLLRLAALGGAGVIFQPLFIVEDDLRSGRLVQVLPDHVSAELGIYAVYPSRRHLSAKVRTFIDFLAKHLPPDEKL</sequence>
<dbReference type="InterPro" id="IPR000847">
    <property type="entry name" value="LysR_HTH_N"/>
</dbReference>
<accession>A0A239I214</accession>
<dbReference type="PANTHER" id="PTHR30537:SF35">
    <property type="entry name" value="TRANSCRIPTIONAL REGULATORY PROTEIN"/>
    <property type="match status" value="1"/>
</dbReference>
<dbReference type="OrthoDB" id="9786526at2"/>
<dbReference type="FunFam" id="3.40.190.290:FF:000001">
    <property type="entry name" value="Transcriptional regulator, LysR family"/>
    <property type="match status" value="1"/>
</dbReference>
<gene>
    <name evidence="6" type="ORF">SAMN06265795_10880</name>
</gene>
<name>A0A239I214_9BURK</name>
<evidence type="ECO:0000256" key="2">
    <source>
        <dbReference type="ARBA" id="ARBA00023015"/>
    </source>
</evidence>
<dbReference type="AlphaFoldDB" id="A0A239I214"/>
<dbReference type="PROSITE" id="PS50931">
    <property type="entry name" value="HTH_LYSR"/>
    <property type="match status" value="1"/>
</dbReference>
<evidence type="ECO:0000313" key="7">
    <source>
        <dbReference type="Proteomes" id="UP000198284"/>
    </source>
</evidence>
<evidence type="ECO:0000256" key="1">
    <source>
        <dbReference type="ARBA" id="ARBA00009437"/>
    </source>
</evidence>
<evidence type="ECO:0000259" key="5">
    <source>
        <dbReference type="PROSITE" id="PS50931"/>
    </source>
</evidence>
<dbReference type="FunFam" id="1.10.10.10:FF:000001">
    <property type="entry name" value="LysR family transcriptional regulator"/>
    <property type="match status" value="1"/>
</dbReference>
<dbReference type="GO" id="GO:0003700">
    <property type="term" value="F:DNA-binding transcription factor activity"/>
    <property type="evidence" value="ECO:0007669"/>
    <property type="project" value="InterPro"/>
</dbReference>
<dbReference type="Gene3D" id="1.10.10.10">
    <property type="entry name" value="Winged helix-like DNA-binding domain superfamily/Winged helix DNA-binding domain"/>
    <property type="match status" value="1"/>
</dbReference>
<dbReference type="CDD" id="cd08422">
    <property type="entry name" value="PBP2_CrgA_like"/>
    <property type="match status" value="1"/>
</dbReference>
<evidence type="ECO:0000313" key="6">
    <source>
        <dbReference type="EMBL" id="SNS87700.1"/>
    </source>
</evidence>
<dbReference type="Pfam" id="PF00126">
    <property type="entry name" value="HTH_1"/>
    <property type="match status" value="1"/>
</dbReference>
<dbReference type="PANTHER" id="PTHR30537">
    <property type="entry name" value="HTH-TYPE TRANSCRIPTIONAL REGULATOR"/>
    <property type="match status" value="1"/>
</dbReference>
<keyword evidence="4" id="KW-0804">Transcription</keyword>
<proteinExistence type="inferred from homology"/>
<dbReference type="GO" id="GO:0043565">
    <property type="term" value="F:sequence-specific DNA binding"/>
    <property type="evidence" value="ECO:0007669"/>
    <property type="project" value="TreeGrafter"/>
</dbReference>
<dbReference type="Proteomes" id="UP000198284">
    <property type="component" value="Unassembled WGS sequence"/>
</dbReference>
<keyword evidence="7" id="KW-1185">Reference proteome</keyword>
<dbReference type="SUPFAM" id="SSF53850">
    <property type="entry name" value="Periplasmic binding protein-like II"/>
    <property type="match status" value="1"/>
</dbReference>
<feature type="domain" description="HTH lysR-type" evidence="5">
    <location>
        <begin position="1"/>
        <end position="59"/>
    </location>
</feature>
<keyword evidence="3 6" id="KW-0238">DNA-binding</keyword>
<dbReference type="Gene3D" id="3.40.190.290">
    <property type="match status" value="1"/>
</dbReference>
<dbReference type="InterPro" id="IPR058163">
    <property type="entry name" value="LysR-type_TF_proteobact-type"/>
</dbReference>
<dbReference type="InterPro" id="IPR036388">
    <property type="entry name" value="WH-like_DNA-bd_sf"/>
</dbReference>
<dbReference type="InterPro" id="IPR036390">
    <property type="entry name" value="WH_DNA-bd_sf"/>
</dbReference>
<dbReference type="EMBL" id="FZOT01000008">
    <property type="protein sequence ID" value="SNS87700.1"/>
    <property type="molecule type" value="Genomic_DNA"/>
</dbReference>
<dbReference type="SUPFAM" id="SSF46785">
    <property type="entry name" value="Winged helix' DNA-binding domain"/>
    <property type="match status" value="1"/>
</dbReference>